<evidence type="ECO:0000313" key="2">
    <source>
        <dbReference type="Proteomes" id="UP000582090"/>
    </source>
</evidence>
<reference evidence="1 2" key="1">
    <citation type="submission" date="2020-08" db="EMBL/GenBank/DDBJ databases">
        <title>Genomic Encyclopedia of Type Strains, Phase IV (KMG-IV): sequencing the most valuable type-strain genomes for metagenomic binning, comparative biology and taxonomic classification.</title>
        <authorList>
            <person name="Goeker M."/>
        </authorList>
    </citation>
    <scope>NUCLEOTIDE SEQUENCE [LARGE SCALE GENOMIC DNA]</scope>
    <source>
        <strain evidence="1 2">DSM 26575</strain>
    </source>
</reference>
<comment type="caution">
    <text evidence="1">The sequence shown here is derived from an EMBL/GenBank/DDBJ whole genome shotgun (WGS) entry which is preliminary data.</text>
</comment>
<dbReference type="Proteomes" id="UP000582090">
    <property type="component" value="Unassembled WGS sequence"/>
</dbReference>
<evidence type="ECO:0000313" key="1">
    <source>
        <dbReference type="EMBL" id="MBB3967167.1"/>
    </source>
</evidence>
<dbReference type="AlphaFoldDB" id="A0A7W6GDG5"/>
<organism evidence="1 2">
    <name type="scientific">Rhizobium metallidurans</name>
    <dbReference type="NCBI Taxonomy" id="1265931"/>
    <lineage>
        <taxon>Bacteria</taxon>
        <taxon>Pseudomonadati</taxon>
        <taxon>Pseudomonadota</taxon>
        <taxon>Alphaproteobacteria</taxon>
        <taxon>Hyphomicrobiales</taxon>
        <taxon>Rhizobiaceae</taxon>
        <taxon>Rhizobium/Agrobacterium group</taxon>
        <taxon>Rhizobium</taxon>
    </lineage>
</organism>
<proteinExistence type="predicted"/>
<protein>
    <submittedName>
        <fullName evidence="1">Uncharacterized protein</fullName>
    </submittedName>
</protein>
<accession>A0A7W6GDG5</accession>
<dbReference type="EMBL" id="JACIDW010000034">
    <property type="protein sequence ID" value="MBB3967167.1"/>
    <property type="molecule type" value="Genomic_DNA"/>
</dbReference>
<keyword evidence="2" id="KW-1185">Reference proteome</keyword>
<dbReference type="RefSeq" id="WP_183902590.1">
    <property type="nucleotide sequence ID" value="NZ_JACIDW010000034.1"/>
</dbReference>
<sequence>MSATLYDQYATKICRHAELEPEAYDDKDLNDVVMALPLAEAHAALAGTDLDKLPRLGETISVNNHMKTNFFDVIGMPSRELHEFTSPVLVRKDFIERLEGWREWRTLAVYLKQANLEPVMVFRNTPVPVKTAPYETTVYYVADVRVILDRNEPFLWNG</sequence>
<name>A0A7W6GDG5_9HYPH</name>
<gene>
    <name evidence="1" type="ORF">GGQ67_004864</name>
</gene>